<dbReference type="EMBL" id="UINC01006028">
    <property type="protein sequence ID" value="SVA25036.1"/>
    <property type="molecule type" value="Genomic_DNA"/>
</dbReference>
<gene>
    <name evidence="2" type="ORF">METZ01_LOCUS77890</name>
</gene>
<keyword evidence="1" id="KW-1133">Transmembrane helix</keyword>
<keyword evidence="1" id="KW-0812">Transmembrane</keyword>
<feature type="non-terminal residue" evidence="2">
    <location>
        <position position="32"/>
    </location>
</feature>
<reference evidence="2" key="1">
    <citation type="submission" date="2018-05" db="EMBL/GenBank/DDBJ databases">
        <authorList>
            <person name="Lanie J.A."/>
            <person name="Ng W.-L."/>
            <person name="Kazmierczak K.M."/>
            <person name="Andrzejewski T.M."/>
            <person name="Davidsen T.M."/>
            <person name="Wayne K.J."/>
            <person name="Tettelin H."/>
            <person name="Glass J.I."/>
            <person name="Rusch D."/>
            <person name="Podicherti R."/>
            <person name="Tsui H.-C.T."/>
            <person name="Winkler M.E."/>
        </authorList>
    </citation>
    <scope>NUCLEOTIDE SEQUENCE</scope>
</reference>
<keyword evidence="1" id="KW-0472">Membrane</keyword>
<name>A0A381U9Y7_9ZZZZ</name>
<feature type="transmembrane region" description="Helical" evidence="1">
    <location>
        <begin position="12"/>
        <end position="31"/>
    </location>
</feature>
<organism evidence="2">
    <name type="scientific">marine metagenome</name>
    <dbReference type="NCBI Taxonomy" id="408172"/>
    <lineage>
        <taxon>unclassified sequences</taxon>
        <taxon>metagenomes</taxon>
        <taxon>ecological metagenomes</taxon>
    </lineage>
</organism>
<accession>A0A381U9Y7</accession>
<evidence type="ECO:0000256" key="1">
    <source>
        <dbReference type="SAM" id="Phobius"/>
    </source>
</evidence>
<protein>
    <submittedName>
        <fullName evidence="2">Uncharacterized protein</fullName>
    </submittedName>
</protein>
<dbReference type="AlphaFoldDB" id="A0A381U9Y7"/>
<sequence length="32" mass="3400">MDNLLSAIESLPSWIVTSLSLMALVVIALLAD</sequence>
<evidence type="ECO:0000313" key="2">
    <source>
        <dbReference type="EMBL" id="SVA25036.1"/>
    </source>
</evidence>
<proteinExistence type="predicted"/>